<dbReference type="AlphaFoldDB" id="A0A1M6X4Z0"/>
<dbReference type="InterPro" id="IPR023840">
    <property type="entry name" value="T7SS_Rv3446c"/>
</dbReference>
<name>A0A1M6X4Z0_PSETH</name>
<dbReference type="RefSeq" id="WP_073458682.1">
    <property type="nucleotide sequence ID" value="NZ_CALGVN010000010.1"/>
</dbReference>
<dbReference type="Proteomes" id="UP000184363">
    <property type="component" value="Unassembled WGS sequence"/>
</dbReference>
<protein>
    <submittedName>
        <fullName evidence="2">Type VII secretion-associated protein, Rv3446c family, C-terminal domain-containing protein</fullName>
    </submittedName>
</protein>
<dbReference type="OrthoDB" id="3333926at2"/>
<evidence type="ECO:0000313" key="3">
    <source>
        <dbReference type="Proteomes" id="UP000184363"/>
    </source>
</evidence>
<dbReference type="SUPFAM" id="SSF53067">
    <property type="entry name" value="Actin-like ATPase domain"/>
    <property type="match status" value="1"/>
</dbReference>
<dbReference type="STRING" id="1848.SAMN05443637_11630"/>
<organism evidence="2 3">
    <name type="scientific">Pseudonocardia thermophila</name>
    <dbReference type="NCBI Taxonomy" id="1848"/>
    <lineage>
        <taxon>Bacteria</taxon>
        <taxon>Bacillati</taxon>
        <taxon>Actinomycetota</taxon>
        <taxon>Actinomycetes</taxon>
        <taxon>Pseudonocardiales</taxon>
        <taxon>Pseudonocardiaceae</taxon>
        <taxon>Pseudonocardia</taxon>
    </lineage>
</organism>
<sequence>MPDPHLRVAVQPGAAVVRIAVAGRAGPQVVAQLPPGAGDLAEVVRRWGGRQPAELLLVHPATADPATVAATVAAAAPLARSVRAVPAPVAAAAGTDAVAVLDAGRTGVEITVLGSGTVRVPGGGAALDARLGVPAEVRERLSLRARDAGVVPALAEVLAGPVAALRAALDRAGVAGSVLLVGGLARIPELAEAVDAAGIAGARVPLRPEVAAVLGALRLPPLPAPEEEPESPRWLPPAPPPARRRVRAGAAALAAAGLLGIGQVLPSPPATVPLAIAPPGIVQYGYAAALPDGWAHTGGRPERRRTLLAPRTAPQGSDLIAIEASPLGYDATAEPERAARELRAVYEAGGSRLSGYDPGATYAGRAVTHYRQDGPDGLVVDWYVLFERDTQLSVGCQRTRAGAAAVAAACATVVGTLHRT</sequence>
<dbReference type="EMBL" id="FRAP01000016">
    <property type="protein sequence ID" value="SHL00855.1"/>
    <property type="molecule type" value="Genomic_DNA"/>
</dbReference>
<reference evidence="2 3" key="1">
    <citation type="submission" date="2016-11" db="EMBL/GenBank/DDBJ databases">
        <authorList>
            <person name="Jaros S."/>
            <person name="Januszkiewicz K."/>
            <person name="Wedrychowicz H."/>
        </authorList>
    </citation>
    <scope>NUCLEOTIDE SEQUENCE [LARGE SCALE GENOMIC DNA]</scope>
    <source>
        <strain evidence="2 3">DSM 43832</strain>
    </source>
</reference>
<evidence type="ECO:0000313" key="2">
    <source>
        <dbReference type="EMBL" id="SHL00855.1"/>
    </source>
</evidence>
<accession>A0A1M6X4Z0</accession>
<dbReference type="NCBIfam" id="TIGR03931">
    <property type="entry name" value="T7SS_Rv3446c"/>
    <property type="match status" value="1"/>
</dbReference>
<feature type="region of interest" description="Disordered" evidence="1">
    <location>
        <begin position="222"/>
        <end position="242"/>
    </location>
</feature>
<proteinExistence type="predicted"/>
<dbReference type="InterPro" id="IPR043129">
    <property type="entry name" value="ATPase_NBD"/>
</dbReference>
<gene>
    <name evidence="2" type="ORF">SAMN05443637_11630</name>
</gene>
<keyword evidence="3" id="KW-1185">Reference proteome</keyword>
<evidence type="ECO:0000256" key="1">
    <source>
        <dbReference type="SAM" id="MobiDB-lite"/>
    </source>
</evidence>